<protein>
    <submittedName>
        <fullName evidence="1">Uncharacterized protein</fullName>
    </submittedName>
</protein>
<feature type="non-terminal residue" evidence="1">
    <location>
        <position position="1"/>
    </location>
</feature>
<evidence type="ECO:0000313" key="2">
    <source>
        <dbReference type="Proteomes" id="UP000770015"/>
    </source>
</evidence>
<proteinExistence type="predicted"/>
<dbReference type="Proteomes" id="UP000770015">
    <property type="component" value="Unassembled WGS sequence"/>
</dbReference>
<reference evidence="1" key="1">
    <citation type="journal article" date="2021" name="Nat. Commun.">
        <title>Genetic determinants of endophytism in the Arabidopsis root mycobiome.</title>
        <authorList>
            <person name="Mesny F."/>
            <person name="Miyauchi S."/>
            <person name="Thiergart T."/>
            <person name="Pickel B."/>
            <person name="Atanasova L."/>
            <person name="Karlsson M."/>
            <person name="Huettel B."/>
            <person name="Barry K.W."/>
            <person name="Haridas S."/>
            <person name="Chen C."/>
            <person name="Bauer D."/>
            <person name="Andreopoulos W."/>
            <person name="Pangilinan J."/>
            <person name="LaButti K."/>
            <person name="Riley R."/>
            <person name="Lipzen A."/>
            <person name="Clum A."/>
            <person name="Drula E."/>
            <person name="Henrissat B."/>
            <person name="Kohler A."/>
            <person name="Grigoriev I.V."/>
            <person name="Martin F.M."/>
            <person name="Hacquard S."/>
        </authorList>
    </citation>
    <scope>NUCLEOTIDE SEQUENCE</scope>
    <source>
        <strain evidence="1">MPI-SDFR-AT-0117</strain>
    </source>
</reference>
<name>A0A9P8V412_9PEZI</name>
<organism evidence="1 2">
    <name type="scientific">Plectosphaerella plurivora</name>
    <dbReference type="NCBI Taxonomy" id="936078"/>
    <lineage>
        <taxon>Eukaryota</taxon>
        <taxon>Fungi</taxon>
        <taxon>Dikarya</taxon>
        <taxon>Ascomycota</taxon>
        <taxon>Pezizomycotina</taxon>
        <taxon>Sordariomycetes</taxon>
        <taxon>Hypocreomycetidae</taxon>
        <taxon>Glomerellales</taxon>
        <taxon>Plectosphaerellaceae</taxon>
        <taxon>Plectosphaerella</taxon>
    </lineage>
</organism>
<gene>
    <name evidence="1" type="ORF">F5X68DRAFT_247526</name>
</gene>
<dbReference type="AlphaFoldDB" id="A0A9P8V412"/>
<comment type="caution">
    <text evidence="1">The sequence shown here is derived from an EMBL/GenBank/DDBJ whole genome shotgun (WGS) entry which is preliminary data.</text>
</comment>
<keyword evidence="2" id="KW-1185">Reference proteome</keyword>
<dbReference type="EMBL" id="JAGSXJ010000029">
    <property type="protein sequence ID" value="KAH6670948.1"/>
    <property type="molecule type" value="Genomic_DNA"/>
</dbReference>
<accession>A0A9P8V412</accession>
<evidence type="ECO:0000313" key="1">
    <source>
        <dbReference type="EMBL" id="KAH6670948.1"/>
    </source>
</evidence>
<dbReference type="OrthoDB" id="10306736at2759"/>
<sequence>GQSIRRLHSFFDLWQNSLFYLLHSICTIDAGSVETTIMKNIQNTLWLSVAALIPFTLAAPSSRHLPSQLSHQEALEARSDDHLGHIHDRTGGYVDHTGHHNHAREGYCVICSGGPDTSKWSEDRCKIYFDQYGFRNEYIVNCKEFFARQYPGDWTEEDCKVYYDQWKAELDQPQSHPEYDAKCSKYHQKHCDDGCGQHVAVIEVWTDARCAGYWDKNATVIHTGEYLEHCKLWHEKNRAPQECDGCNEPWSDDRCKTYWDAHSSEGFVGDYALRCKVWHQRHIGCTENCTWPDDKCKVYWDHYSQDGFKGDFAIYCKAWYDKNGCTDGCQRGATGNWTDDKCQAWWNANSTAGVTGDYAIYCKDFHQKNYACDGGCDNKTPKPPVKWTDDKCKAYWDANSAAGVTGDYATYCKEYHDRTYGKKDKDQVNCKDAQYRNHQSCIVVVSGATMTHSIATGLAVAALTMFAFL</sequence>